<sequence length="103" mass="10713">MGAGHGSGLALSLMLAGGGSVLLVGLAAAAFVQRRSRSYLLVFLALATLLVRSATGLLMVNGLVDDAVHHTLEHGLDVALVGFLLVAVYTVRSDRTRATGERR</sequence>
<keyword evidence="1" id="KW-0472">Membrane</keyword>
<evidence type="ECO:0000313" key="2">
    <source>
        <dbReference type="EMBL" id="MFD1512074.1"/>
    </source>
</evidence>
<feature type="transmembrane region" description="Helical" evidence="1">
    <location>
        <begin position="39"/>
        <end position="60"/>
    </location>
</feature>
<name>A0ABD6AQW9_9EURY</name>
<evidence type="ECO:0000256" key="1">
    <source>
        <dbReference type="SAM" id="Phobius"/>
    </source>
</evidence>
<evidence type="ECO:0000313" key="3">
    <source>
        <dbReference type="Proteomes" id="UP001597187"/>
    </source>
</evidence>
<reference evidence="2 3" key="1">
    <citation type="journal article" date="2019" name="Int. J. Syst. Evol. Microbiol.">
        <title>The Global Catalogue of Microorganisms (GCM) 10K type strain sequencing project: providing services to taxonomists for standard genome sequencing and annotation.</title>
        <authorList>
            <consortium name="The Broad Institute Genomics Platform"/>
            <consortium name="The Broad Institute Genome Sequencing Center for Infectious Disease"/>
            <person name="Wu L."/>
            <person name="Ma J."/>
        </authorList>
    </citation>
    <scope>NUCLEOTIDE SEQUENCE [LARGE SCALE GENOMIC DNA]</scope>
    <source>
        <strain evidence="2 3">CGMCC 1.12563</strain>
    </source>
</reference>
<dbReference type="EMBL" id="JBHUDC010000002">
    <property type="protein sequence ID" value="MFD1512074.1"/>
    <property type="molecule type" value="Genomic_DNA"/>
</dbReference>
<organism evidence="2 3">
    <name type="scientific">Halomarina rubra</name>
    <dbReference type="NCBI Taxonomy" id="2071873"/>
    <lineage>
        <taxon>Archaea</taxon>
        <taxon>Methanobacteriati</taxon>
        <taxon>Methanobacteriota</taxon>
        <taxon>Stenosarchaea group</taxon>
        <taxon>Halobacteria</taxon>
        <taxon>Halobacteriales</taxon>
        <taxon>Natronomonadaceae</taxon>
        <taxon>Halomarina</taxon>
    </lineage>
</organism>
<keyword evidence="3" id="KW-1185">Reference proteome</keyword>
<comment type="caution">
    <text evidence="2">The sequence shown here is derived from an EMBL/GenBank/DDBJ whole genome shotgun (WGS) entry which is preliminary data.</text>
</comment>
<dbReference type="InterPro" id="IPR055894">
    <property type="entry name" value="DUF7471"/>
</dbReference>
<keyword evidence="1" id="KW-0812">Transmembrane</keyword>
<proteinExistence type="predicted"/>
<feature type="transmembrane region" description="Helical" evidence="1">
    <location>
        <begin position="12"/>
        <end position="32"/>
    </location>
</feature>
<dbReference type="RefSeq" id="WP_250872061.1">
    <property type="nucleotide sequence ID" value="NZ_JALXFV010000002.1"/>
</dbReference>
<gene>
    <name evidence="2" type="ORF">ACFSBT_02105</name>
</gene>
<feature type="transmembrane region" description="Helical" evidence="1">
    <location>
        <begin position="72"/>
        <end position="91"/>
    </location>
</feature>
<dbReference type="Proteomes" id="UP001597187">
    <property type="component" value="Unassembled WGS sequence"/>
</dbReference>
<keyword evidence="1" id="KW-1133">Transmembrane helix</keyword>
<dbReference type="AlphaFoldDB" id="A0ABD6AQW9"/>
<dbReference type="Pfam" id="PF24283">
    <property type="entry name" value="DUF7471"/>
    <property type="match status" value="1"/>
</dbReference>
<accession>A0ABD6AQW9</accession>
<protein>
    <submittedName>
        <fullName evidence="2">Uncharacterized protein</fullName>
    </submittedName>
</protein>